<evidence type="ECO:0000313" key="1">
    <source>
        <dbReference type="EMBL" id="KAJ8985457.1"/>
    </source>
</evidence>
<comment type="caution">
    <text evidence="1">The sequence shown here is derived from an EMBL/GenBank/DDBJ whole genome shotgun (WGS) entry which is preliminary data.</text>
</comment>
<dbReference type="Proteomes" id="UP001162164">
    <property type="component" value="Unassembled WGS sequence"/>
</dbReference>
<proteinExistence type="predicted"/>
<keyword evidence="2" id="KW-1185">Reference proteome</keyword>
<reference evidence="1" key="1">
    <citation type="journal article" date="2023" name="Insect Mol. Biol.">
        <title>Genome sequencing provides insights into the evolution of gene families encoding plant cell wall-degrading enzymes in longhorned beetles.</title>
        <authorList>
            <person name="Shin N.R."/>
            <person name="Okamura Y."/>
            <person name="Kirsch R."/>
            <person name="Pauchet Y."/>
        </authorList>
    </citation>
    <scope>NUCLEOTIDE SEQUENCE</scope>
    <source>
        <strain evidence="1">MMC_N1</strain>
    </source>
</reference>
<name>A0ABQ9K622_9CUCU</name>
<protein>
    <submittedName>
        <fullName evidence="1">Uncharacterized protein</fullName>
    </submittedName>
</protein>
<organism evidence="1 2">
    <name type="scientific">Molorchus minor</name>
    <dbReference type="NCBI Taxonomy" id="1323400"/>
    <lineage>
        <taxon>Eukaryota</taxon>
        <taxon>Metazoa</taxon>
        <taxon>Ecdysozoa</taxon>
        <taxon>Arthropoda</taxon>
        <taxon>Hexapoda</taxon>
        <taxon>Insecta</taxon>
        <taxon>Pterygota</taxon>
        <taxon>Neoptera</taxon>
        <taxon>Endopterygota</taxon>
        <taxon>Coleoptera</taxon>
        <taxon>Polyphaga</taxon>
        <taxon>Cucujiformia</taxon>
        <taxon>Chrysomeloidea</taxon>
        <taxon>Cerambycidae</taxon>
        <taxon>Lamiinae</taxon>
        <taxon>Monochamini</taxon>
        <taxon>Molorchus</taxon>
    </lineage>
</organism>
<evidence type="ECO:0000313" key="2">
    <source>
        <dbReference type="Proteomes" id="UP001162164"/>
    </source>
</evidence>
<gene>
    <name evidence="1" type="ORF">NQ317_017089</name>
</gene>
<dbReference type="EMBL" id="JAPWTJ010000014">
    <property type="protein sequence ID" value="KAJ8985457.1"/>
    <property type="molecule type" value="Genomic_DNA"/>
</dbReference>
<accession>A0ABQ9K622</accession>
<sequence length="167" mass="19339">MEPNGKPNESFGVFCPCDKLQHLDLLAQEDVLIDWTNPIYLNFTHSKILMKIEEFYSSIGTIEKVYGEVYGLSESLEEENINIYKLHDFPSIIIDVNLFSINMWIFANRIMYYQECLYSIASTSSRTNTPRLFKKRSETRDLVIIRRNYPGTGLLKMVLVALLDDPG</sequence>